<evidence type="ECO:0000313" key="4">
    <source>
        <dbReference type="Proteomes" id="UP000199361"/>
    </source>
</evidence>
<gene>
    <name evidence="3" type="ORF">SAMN05421811_104649</name>
</gene>
<feature type="signal peptide" evidence="2">
    <location>
        <begin position="1"/>
        <end position="26"/>
    </location>
</feature>
<feature type="region of interest" description="Disordered" evidence="1">
    <location>
        <begin position="29"/>
        <end position="50"/>
    </location>
</feature>
<dbReference type="AlphaFoldDB" id="A0A1I0I2E1"/>
<sequence>MTLGRIFIAVAAAAALALGTDVAATAASSAAAEPRQPVAETRVTPGAYESATDEPSCVRIRGAKACVGPDGSDRPGITVEDTAGDRLHAAVEYYQHGYLGTQYVIHNLAGKGQVRGNREIGKVVTFRVALYRGDRLVKHGRWKTVQNIAKYPIKRDTRITPATARARAKLCTTTRGAAMTCFAERGSAYVLACDVRADKYQARAEYFVGGDPTARFEIRQLAGTDTCGKAEHGELAISMYRAAVFNGGHRVADQLYRYN</sequence>
<feature type="chain" id="PRO_5011440673" evidence="2">
    <location>
        <begin position="27"/>
        <end position="259"/>
    </location>
</feature>
<keyword evidence="4" id="KW-1185">Reference proteome</keyword>
<evidence type="ECO:0000313" key="3">
    <source>
        <dbReference type="EMBL" id="SET90797.1"/>
    </source>
</evidence>
<evidence type="ECO:0000256" key="2">
    <source>
        <dbReference type="SAM" id="SignalP"/>
    </source>
</evidence>
<evidence type="ECO:0000256" key="1">
    <source>
        <dbReference type="SAM" id="MobiDB-lite"/>
    </source>
</evidence>
<accession>A0A1I0I2E1</accession>
<name>A0A1I0I2E1_9ACTN</name>
<keyword evidence="2" id="KW-0732">Signal</keyword>
<organism evidence="3 4">
    <name type="scientific">Nonomuraea wenchangensis</name>
    <dbReference type="NCBI Taxonomy" id="568860"/>
    <lineage>
        <taxon>Bacteria</taxon>
        <taxon>Bacillati</taxon>
        <taxon>Actinomycetota</taxon>
        <taxon>Actinomycetes</taxon>
        <taxon>Streptosporangiales</taxon>
        <taxon>Streptosporangiaceae</taxon>
        <taxon>Nonomuraea</taxon>
    </lineage>
</organism>
<protein>
    <submittedName>
        <fullName evidence="3">Uncharacterized protein</fullName>
    </submittedName>
</protein>
<proteinExistence type="predicted"/>
<dbReference type="Proteomes" id="UP000199361">
    <property type="component" value="Unassembled WGS sequence"/>
</dbReference>
<dbReference type="EMBL" id="FOHX01000004">
    <property type="protein sequence ID" value="SET90797.1"/>
    <property type="molecule type" value="Genomic_DNA"/>
</dbReference>
<reference evidence="3 4" key="1">
    <citation type="submission" date="2016-10" db="EMBL/GenBank/DDBJ databases">
        <authorList>
            <person name="de Groot N.N."/>
        </authorList>
    </citation>
    <scope>NUCLEOTIDE SEQUENCE [LARGE SCALE GENOMIC DNA]</scope>
    <source>
        <strain evidence="3 4">CGMCC 4.5598</strain>
    </source>
</reference>
<dbReference type="RefSeq" id="WP_091081772.1">
    <property type="nucleotide sequence ID" value="NZ_FOHX01000004.1"/>
</dbReference>
<dbReference type="OrthoDB" id="3520449at2"/>